<dbReference type="Proteomes" id="UP001152798">
    <property type="component" value="Chromosome 7"/>
</dbReference>
<dbReference type="AlphaFoldDB" id="A0A9P0MUV8"/>
<dbReference type="OrthoDB" id="429119at2759"/>
<dbReference type="PANTHER" id="PTHR14517">
    <property type="entry name" value="RIB43A-RELATED"/>
    <property type="match status" value="1"/>
</dbReference>
<evidence type="ECO:0000313" key="13">
    <source>
        <dbReference type="Proteomes" id="UP001152798"/>
    </source>
</evidence>
<feature type="coiled-coil region" evidence="10">
    <location>
        <begin position="281"/>
        <end position="336"/>
    </location>
</feature>
<organism evidence="12 13">
    <name type="scientific">Nezara viridula</name>
    <name type="common">Southern green stink bug</name>
    <name type="synonym">Cimex viridulus</name>
    <dbReference type="NCBI Taxonomy" id="85310"/>
    <lineage>
        <taxon>Eukaryota</taxon>
        <taxon>Metazoa</taxon>
        <taxon>Ecdysozoa</taxon>
        <taxon>Arthropoda</taxon>
        <taxon>Hexapoda</taxon>
        <taxon>Insecta</taxon>
        <taxon>Pterygota</taxon>
        <taxon>Neoptera</taxon>
        <taxon>Paraneoptera</taxon>
        <taxon>Hemiptera</taxon>
        <taxon>Heteroptera</taxon>
        <taxon>Panheteroptera</taxon>
        <taxon>Pentatomomorpha</taxon>
        <taxon>Pentatomoidea</taxon>
        <taxon>Pentatomidae</taxon>
        <taxon>Pentatominae</taxon>
        <taxon>Nezara</taxon>
    </lineage>
</organism>
<evidence type="ECO:0000256" key="3">
    <source>
        <dbReference type="ARBA" id="ARBA00022490"/>
    </source>
</evidence>
<keyword evidence="5 10" id="KW-0175">Coiled coil</keyword>
<evidence type="ECO:0000256" key="8">
    <source>
        <dbReference type="ARBA" id="ARBA00023273"/>
    </source>
</evidence>
<dbReference type="InterPro" id="IPR008805">
    <property type="entry name" value="RIB43A"/>
</dbReference>
<evidence type="ECO:0008006" key="14">
    <source>
        <dbReference type="Google" id="ProtNLM"/>
    </source>
</evidence>
<reference evidence="12" key="1">
    <citation type="submission" date="2022-01" db="EMBL/GenBank/DDBJ databases">
        <authorList>
            <person name="King R."/>
        </authorList>
    </citation>
    <scope>NUCLEOTIDE SEQUENCE</scope>
</reference>
<evidence type="ECO:0000256" key="5">
    <source>
        <dbReference type="ARBA" id="ARBA00023054"/>
    </source>
</evidence>
<feature type="compositionally biased region" description="Basic and acidic residues" evidence="11">
    <location>
        <begin position="10"/>
        <end position="21"/>
    </location>
</feature>
<gene>
    <name evidence="12" type="ORF">NEZAVI_LOCUS15629</name>
</gene>
<comment type="similarity">
    <text evidence="2">Belongs to the RIB43A family.</text>
</comment>
<evidence type="ECO:0000256" key="1">
    <source>
        <dbReference type="ARBA" id="ARBA00004611"/>
    </source>
</evidence>
<keyword evidence="13" id="KW-1185">Reference proteome</keyword>
<evidence type="ECO:0000256" key="4">
    <source>
        <dbReference type="ARBA" id="ARBA00022846"/>
    </source>
</evidence>
<feature type="region of interest" description="Disordered" evidence="11">
    <location>
        <begin position="1"/>
        <end position="21"/>
    </location>
</feature>
<evidence type="ECO:0000256" key="2">
    <source>
        <dbReference type="ARBA" id="ARBA00006875"/>
    </source>
</evidence>
<evidence type="ECO:0000256" key="9">
    <source>
        <dbReference type="ARBA" id="ARBA00046435"/>
    </source>
</evidence>
<dbReference type="EMBL" id="OV725083">
    <property type="protein sequence ID" value="CAH1408024.1"/>
    <property type="molecule type" value="Genomic_DNA"/>
</dbReference>
<keyword evidence="4" id="KW-0282">Flagellum</keyword>
<sequence length="381" mass="45574">MFDPKLLTPQEKKEAKRIERTKKLDEERKARIFNARQRLIGVDVEALQAQIKEKKAREEAELAESKALYMKELNDNYIVNNIQRQVEENRKIVLNEINRFRMEHQRKEERREFDLNDPDALKKSLPCRIADDDPRLTISSVQKFEGEDSAANERDKIKKEQQKNWLVQQIVEKKNLENQRKQSDKLLLETIKTRDTRAKVMDKLNRDCRRQIELATVAYNQALSYEQATERKLREQMERENNKVEINNALTSDLLCENTDVAQSNLGQGKQVGSLYKGMSEEEKKEILKIQEQQREELRAKKEEELAYEKYWLDFTDRLNKNIHFMDLQKEEMKKEELRMMYKQNETLGKEQKLRREYLDKVVYTNTPTAAFYNQFNKTTR</sequence>
<protein>
    <recommendedName>
        <fullName evidence="14">RIB43A-like with coiled-coils protein 2</fullName>
    </recommendedName>
</protein>
<accession>A0A9P0MUV8</accession>
<name>A0A9P0MUV8_NEZVI</name>
<evidence type="ECO:0000256" key="11">
    <source>
        <dbReference type="SAM" id="MobiDB-lite"/>
    </source>
</evidence>
<evidence type="ECO:0000256" key="10">
    <source>
        <dbReference type="SAM" id="Coils"/>
    </source>
</evidence>
<dbReference type="Pfam" id="PF05914">
    <property type="entry name" value="RIB43A"/>
    <property type="match status" value="1"/>
</dbReference>
<evidence type="ECO:0000313" key="12">
    <source>
        <dbReference type="EMBL" id="CAH1408024.1"/>
    </source>
</evidence>
<keyword evidence="8" id="KW-0966">Cell projection</keyword>
<evidence type="ECO:0000256" key="7">
    <source>
        <dbReference type="ARBA" id="ARBA00023212"/>
    </source>
</evidence>
<keyword evidence="3" id="KW-0963">Cytoplasm</keyword>
<comment type="subcellular location">
    <subcellularLocation>
        <location evidence="1">Cytoplasm</location>
        <location evidence="1">Cytoskeleton</location>
        <location evidence="1">Flagellum axoneme</location>
    </subcellularLocation>
</comment>
<comment type="subunit">
    <text evidence="9">Microtubule inner protein component of sperm flagellar doublet microtubules.</text>
</comment>
<keyword evidence="7" id="KW-0206">Cytoskeleton</keyword>
<keyword evidence="6" id="KW-0969">Cilium</keyword>
<dbReference type="PANTHER" id="PTHR14517:SF6">
    <property type="entry name" value="RE41410P"/>
    <property type="match status" value="1"/>
</dbReference>
<evidence type="ECO:0000256" key="6">
    <source>
        <dbReference type="ARBA" id="ARBA00023069"/>
    </source>
</evidence>
<proteinExistence type="inferred from homology"/>